<gene>
    <name evidence="1" type="ORF">NMK50_08835</name>
</gene>
<keyword evidence="2" id="KW-1185">Reference proteome</keyword>
<dbReference type="RefSeq" id="WP_254770148.1">
    <property type="nucleotide sequence ID" value="NZ_CP101114.1"/>
</dbReference>
<proteinExistence type="predicted"/>
<organism evidence="1 2">
    <name type="scientific">Bartonella harrusi</name>
    <dbReference type="NCBI Taxonomy" id="2961895"/>
    <lineage>
        <taxon>Bacteria</taxon>
        <taxon>Pseudomonadati</taxon>
        <taxon>Pseudomonadota</taxon>
        <taxon>Alphaproteobacteria</taxon>
        <taxon>Hyphomicrobiales</taxon>
        <taxon>Bartonellaceae</taxon>
        <taxon>Bartonella</taxon>
    </lineage>
</organism>
<dbReference type="Proteomes" id="UP001059475">
    <property type="component" value="Chromosome"/>
</dbReference>
<dbReference type="EMBL" id="CP101114">
    <property type="protein sequence ID" value="UTO28238.1"/>
    <property type="molecule type" value="Genomic_DNA"/>
</dbReference>
<sequence>MRGTALLLKEKMVRKAVAFLRVDLVCLIFSSEADFFANKNAFKKVFLVCISLPPTECERPRVGIPGA</sequence>
<accession>A0ABY5EWG4</accession>
<evidence type="ECO:0000313" key="2">
    <source>
        <dbReference type="Proteomes" id="UP001059475"/>
    </source>
</evidence>
<protein>
    <submittedName>
        <fullName evidence="1">Uncharacterized protein</fullName>
    </submittedName>
</protein>
<evidence type="ECO:0000313" key="1">
    <source>
        <dbReference type="EMBL" id="UTO28238.1"/>
    </source>
</evidence>
<reference evidence="1" key="1">
    <citation type="submission" date="2022-07" db="EMBL/GenBank/DDBJ databases">
        <title>First report of Bartonella spp. in marsupials in Brazil, with a description of Bartonella harrusi sp. nov. and new proposal for taxonomic reclassification of species of the genus Bartonella.</title>
        <authorList>
            <person name="Amaral R.B."/>
        </authorList>
    </citation>
    <scope>NUCLEOTIDE SEQUENCE</scope>
    <source>
        <strain evidence="1">117A</strain>
    </source>
</reference>
<name>A0ABY5EWG4_9HYPH</name>